<comment type="caution">
    <text evidence="1">The sequence shown here is derived from an EMBL/GenBank/DDBJ whole genome shotgun (WGS) entry which is preliminary data.</text>
</comment>
<proteinExistence type="predicted"/>
<dbReference type="Proteomes" id="UP000003781">
    <property type="component" value="Unassembled WGS sequence"/>
</dbReference>
<accession>A3IJG4</accession>
<reference evidence="1 2" key="1">
    <citation type="submission" date="2007-03" db="EMBL/GenBank/DDBJ databases">
        <authorList>
            <person name="Stal L."/>
            <person name="Ferriera S."/>
            <person name="Johnson J."/>
            <person name="Kravitz S."/>
            <person name="Beeson K."/>
            <person name="Sutton G."/>
            <person name="Rogers Y.-H."/>
            <person name="Friedman R."/>
            <person name="Frazier M."/>
            <person name="Venter J.C."/>
        </authorList>
    </citation>
    <scope>NUCLEOTIDE SEQUENCE [LARGE SCALE GENOMIC DNA]</scope>
    <source>
        <strain evidence="1 2">CCY0110</strain>
    </source>
</reference>
<dbReference type="AlphaFoldDB" id="A3IJG4"/>
<keyword evidence="2" id="KW-1185">Reference proteome</keyword>
<gene>
    <name evidence="1" type="ORF">CY0110_19162</name>
</gene>
<organism evidence="1 2">
    <name type="scientific">Crocosphaera chwakensis CCY0110</name>
    <dbReference type="NCBI Taxonomy" id="391612"/>
    <lineage>
        <taxon>Bacteria</taxon>
        <taxon>Bacillati</taxon>
        <taxon>Cyanobacteriota</taxon>
        <taxon>Cyanophyceae</taxon>
        <taxon>Oscillatoriophycideae</taxon>
        <taxon>Chroococcales</taxon>
        <taxon>Aphanothecaceae</taxon>
        <taxon>Crocosphaera</taxon>
        <taxon>Crocosphaera chwakensis</taxon>
    </lineage>
</organism>
<protein>
    <submittedName>
        <fullName evidence="1">Uncharacterized protein</fullName>
    </submittedName>
</protein>
<name>A3IJG4_9CHRO</name>
<sequence length="31" mass="3673">MRPSFGSKSFVYSCLVMDFIYLYSLDFDGRK</sequence>
<evidence type="ECO:0000313" key="1">
    <source>
        <dbReference type="EMBL" id="EAZ93946.1"/>
    </source>
</evidence>
<evidence type="ECO:0000313" key="2">
    <source>
        <dbReference type="Proteomes" id="UP000003781"/>
    </source>
</evidence>
<dbReference type="EMBL" id="AAXW01000002">
    <property type="protein sequence ID" value="EAZ93946.1"/>
    <property type="molecule type" value="Genomic_DNA"/>
</dbReference>